<gene>
    <name evidence="8" type="ORF">LNINA_LOCUS7962</name>
</gene>
<dbReference type="GO" id="GO:0052689">
    <property type="term" value="F:carboxylic ester hydrolase activity"/>
    <property type="evidence" value="ECO:0007669"/>
    <property type="project" value="UniProtKB-KW"/>
</dbReference>
<evidence type="ECO:0000313" key="9">
    <source>
        <dbReference type="Proteomes" id="UP001497472"/>
    </source>
</evidence>
<sequence>MSVILLIIFCLIDVLHCEDRQSRLVHLSQGPVRGYKDANGGFYAFYGIPYATTPLGRDRYKAALPAPEWSEVLEAVDEKIICPQKDLMGYTSRRNLVIKDDCLIANVFVPDVADRKLPVVVYVHGGVYLFGYSNLLTHKSLVRSHKVVVVSFNYRLGVTGFLCLGTKNIPGNAGMKDQVVLLRWVKKNIKSFGGNPDDITLAGYSAGSSAADLLMLSPLTDGLFSKLILESGVSFSSHGLQMDPIRYAREYARLLNNTTTEDFDALEEFYLSSSEEFLNSELTILREDTAAIMCPCVERQVSGEEAFLSEHPIAILKRGAKKLPTLIGYADKEGMWRLPVFEEWSVKMNENLSQFLPSDLHFKNEEERNMVLDEIRQFYFGGSPITRSNIMGYIDFFTDTLFMYYTLQSVSIQVNAGNEDIYLYAYSFVYPNEQIIPYVNIRAPTHCMQSYAVADGNYTYTEDEGITPEHKEIKKFLRGLWYNFIKTGKPIPDGSHLPKWPPVGKSLSPHMVLDEPLQLKKHLMKERYEFWKGIYDKYYLEAIPPTITQGQKTEL</sequence>
<keyword evidence="5" id="KW-0325">Glycoprotein</keyword>
<evidence type="ECO:0000256" key="4">
    <source>
        <dbReference type="ARBA" id="ARBA00023157"/>
    </source>
</evidence>
<evidence type="ECO:0000256" key="2">
    <source>
        <dbReference type="ARBA" id="ARBA00022487"/>
    </source>
</evidence>
<proteinExistence type="inferred from homology"/>
<comment type="similarity">
    <text evidence="1 6">Belongs to the type-B carboxylesterase/lipase family.</text>
</comment>
<name>A0AAV1JI28_9NEOP</name>
<evidence type="ECO:0000256" key="6">
    <source>
        <dbReference type="RuleBase" id="RU361235"/>
    </source>
</evidence>
<dbReference type="EMBL" id="CAVLEF010000010">
    <property type="protein sequence ID" value="CAK1548594.1"/>
    <property type="molecule type" value="Genomic_DNA"/>
</dbReference>
<dbReference type="InterPro" id="IPR019826">
    <property type="entry name" value="Carboxylesterase_B_AS"/>
</dbReference>
<dbReference type="EC" id="3.1.1.-" evidence="6"/>
<dbReference type="Pfam" id="PF00135">
    <property type="entry name" value="COesterase"/>
    <property type="match status" value="1"/>
</dbReference>
<keyword evidence="9" id="KW-1185">Reference proteome</keyword>
<feature type="domain" description="Carboxylesterase type B" evidence="7">
    <location>
        <begin position="22"/>
        <end position="531"/>
    </location>
</feature>
<feature type="chain" id="PRO_5043108123" description="Carboxylic ester hydrolase" evidence="6">
    <location>
        <begin position="18"/>
        <end position="555"/>
    </location>
</feature>
<evidence type="ECO:0000256" key="1">
    <source>
        <dbReference type="ARBA" id="ARBA00005964"/>
    </source>
</evidence>
<keyword evidence="6" id="KW-0732">Signal</keyword>
<organism evidence="8 9">
    <name type="scientific">Leptosia nina</name>
    <dbReference type="NCBI Taxonomy" id="320188"/>
    <lineage>
        <taxon>Eukaryota</taxon>
        <taxon>Metazoa</taxon>
        <taxon>Ecdysozoa</taxon>
        <taxon>Arthropoda</taxon>
        <taxon>Hexapoda</taxon>
        <taxon>Insecta</taxon>
        <taxon>Pterygota</taxon>
        <taxon>Neoptera</taxon>
        <taxon>Endopterygota</taxon>
        <taxon>Lepidoptera</taxon>
        <taxon>Glossata</taxon>
        <taxon>Ditrysia</taxon>
        <taxon>Papilionoidea</taxon>
        <taxon>Pieridae</taxon>
        <taxon>Pierinae</taxon>
        <taxon>Leptosia</taxon>
    </lineage>
</organism>
<reference evidence="8 9" key="1">
    <citation type="submission" date="2023-11" db="EMBL/GenBank/DDBJ databases">
        <authorList>
            <person name="Okamura Y."/>
        </authorList>
    </citation>
    <scope>NUCLEOTIDE SEQUENCE [LARGE SCALE GENOMIC DNA]</scope>
</reference>
<evidence type="ECO:0000256" key="3">
    <source>
        <dbReference type="ARBA" id="ARBA00022801"/>
    </source>
</evidence>
<dbReference type="InterPro" id="IPR029058">
    <property type="entry name" value="AB_hydrolase_fold"/>
</dbReference>
<feature type="signal peptide" evidence="6">
    <location>
        <begin position="1"/>
        <end position="17"/>
    </location>
</feature>
<dbReference type="InterPro" id="IPR002018">
    <property type="entry name" value="CarbesteraseB"/>
</dbReference>
<dbReference type="PANTHER" id="PTHR11559">
    <property type="entry name" value="CARBOXYLESTERASE"/>
    <property type="match status" value="1"/>
</dbReference>
<protein>
    <recommendedName>
        <fullName evidence="6">Carboxylic ester hydrolase</fullName>
        <ecNumber evidence="6">3.1.1.-</ecNumber>
    </recommendedName>
</protein>
<accession>A0AAV1JI28</accession>
<dbReference type="AlphaFoldDB" id="A0AAV1JI28"/>
<keyword evidence="3 6" id="KW-0378">Hydrolase</keyword>
<dbReference type="Gene3D" id="3.40.50.1820">
    <property type="entry name" value="alpha/beta hydrolase"/>
    <property type="match status" value="1"/>
</dbReference>
<evidence type="ECO:0000313" key="8">
    <source>
        <dbReference type="EMBL" id="CAK1548594.1"/>
    </source>
</evidence>
<keyword evidence="4" id="KW-1015">Disulfide bond</keyword>
<evidence type="ECO:0000259" key="7">
    <source>
        <dbReference type="Pfam" id="PF00135"/>
    </source>
</evidence>
<evidence type="ECO:0000256" key="5">
    <source>
        <dbReference type="ARBA" id="ARBA00023180"/>
    </source>
</evidence>
<dbReference type="SUPFAM" id="SSF53474">
    <property type="entry name" value="alpha/beta-Hydrolases"/>
    <property type="match status" value="1"/>
</dbReference>
<dbReference type="PROSITE" id="PS00122">
    <property type="entry name" value="CARBOXYLESTERASE_B_1"/>
    <property type="match status" value="1"/>
</dbReference>
<dbReference type="InterPro" id="IPR050309">
    <property type="entry name" value="Type-B_Carboxylest/Lipase"/>
</dbReference>
<comment type="caution">
    <text evidence="8">The sequence shown here is derived from an EMBL/GenBank/DDBJ whole genome shotgun (WGS) entry which is preliminary data.</text>
</comment>
<dbReference type="Proteomes" id="UP001497472">
    <property type="component" value="Unassembled WGS sequence"/>
</dbReference>
<keyword evidence="2" id="KW-0719">Serine esterase</keyword>